<protein>
    <submittedName>
        <fullName evidence="3">SDR family NAD(P)-dependent oxidoreductase</fullName>
    </submittedName>
</protein>
<dbReference type="Proteomes" id="UP000315037">
    <property type="component" value="Unassembled WGS sequence"/>
</dbReference>
<name>A0A506UL31_9PROT</name>
<dbReference type="Gene3D" id="3.40.50.720">
    <property type="entry name" value="NAD(P)-binding Rossmann-like Domain"/>
    <property type="match status" value="1"/>
</dbReference>
<gene>
    <name evidence="3" type="ORF">E3202_05705</name>
</gene>
<dbReference type="InterPro" id="IPR036291">
    <property type="entry name" value="NAD(P)-bd_dom_sf"/>
</dbReference>
<evidence type="ECO:0000313" key="4">
    <source>
        <dbReference type="Proteomes" id="UP000315037"/>
    </source>
</evidence>
<keyword evidence="1" id="KW-0520">NAD</keyword>
<proteinExistence type="predicted"/>
<dbReference type="PRINTS" id="PR01713">
    <property type="entry name" value="NUCEPIMERASE"/>
</dbReference>
<dbReference type="AlphaFoldDB" id="A0A506UL31"/>
<evidence type="ECO:0000313" key="3">
    <source>
        <dbReference type="EMBL" id="TPW34046.1"/>
    </source>
</evidence>
<dbReference type="RefSeq" id="WP_165600724.1">
    <property type="nucleotide sequence ID" value="NZ_SORZ01000002.1"/>
</dbReference>
<comment type="caution">
    <text evidence="3">The sequence shown here is derived from an EMBL/GenBank/DDBJ whole genome shotgun (WGS) entry which is preliminary data.</text>
</comment>
<sequence>MTVLVTGVAGFIGAALARALLAEGENVIGIDHLGAYPALAHARLQALLVSPDFAFHQFDLGGTQESYQQVERFMKRHPHIRDVVHLAGRGGVRQSCRIPERFVHDNIDAHTALLQACRHLPTLRHVFYASSSAVYGHGARLPYAEAAPLGRPGSFYAVTKRTNELAAETFAGLYGLSLTGLRFFTVYGPWGRPDMACWKFASALRRGEEVTLWQDQDLARDFTFIDDVVQGIIRLLHQPSVPGRARVLNLGKGRADRVEILAKQLADCLHKPLHLRRPPRPPEDLLQTEADLTSLEAACAWRPTTPLAEGISRFCTWFDGVEEAVLRVWEQP</sequence>
<dbReference type="PANTHER" id="PTHR43574">
    <property type="entry name" value="EPIMERASE-RELATED"/>
    <property type="match status" value="1"/>
</dbReference>
<evidence type="ECO:0000259" key="2">
    <source>
        <dbReference type="Pfam" id="PF01370"/>
    </source>
</evidence>
<dbReference type="SUPFAM" id="SSF51735">
    <property type="entry name" value="NAD(P)-binding Rossmann-fold domains"/>
    <property type="match status" value="1"/>
</dbReference>
<dbReference type="Pfam" id="PF01370">
    <property type="entry name" value="Epimerase"/>
    <property type="match status" value="1"/>
</dbReference>
<keyword evidence="4" id="KW-1185">Reference proteome</keyword>
<dbReference type="InterPro" id="IPR001509">
    <property type="entry name" value="Epimerase_deHydtase"/>
</dbReference>
<evidence type="ECO:0000256" key="1">
    <source>
        <dbReference type="ARBA" id="ARBA00023027"/>
    </source>
</evidence>
<accession>A0A506UL31</accession>
<dbReference type="EMBL" id="SORZ01000002">
    <property type="protein sequence ID" value="TPW34046.1"/>
    <property type="molecule type" value="Genomic_DNA"/>
</dbReference>
<reference evidence="3 4" key="1">
    <citation type="submission" date="2019-03" db="EMBL/GenBank/DDBJ databases">
        <title>The complete genome sequence of Neokomagataea sp. Jb2 NBRC113641.</title>
        <authorList>
            <person name="Chua K.-O."/>
            <person name="Chan K.-G."/>
            <person name="See-Too W.-S."/>
        </authorList>
    </citation>
    <scope>NUCLEOTIDE SEQUENCE [LARGE SCALE GENOMIC DNA]</scope>
    <source>
        <strain evidence="3 4">Jb2</strain>
    </source>
</reference>
<organism evidence="3 4">
    <name type="scientific">Oecophyllibacter saccharovorans</name>
    <dbReference type="NCBI Taxonomy" id="2558360"/>
    <lineage>
        <taxon>Bacteria</taxon>
        <taxon>Pseudomonadati</taxon>
        <taxon>Pseudomonadota</taxon>
        <taxon>Alphaproteobacteria</taxon>
        <taxon>Acetobacterales</taxon>
        <taxon>Acetobacteraceae</taxon>
        <taxon>Oecophyllibacter</taxon>
    </lineage>
</organism>
<feature type="domain" description="NAD-dependent epimerase/dehydratase" evidence="2">
    <location>
        <begin position="3"/>
        <end position="251"/>
    </location>
</feature>